<protein>
    <submittedName>
        <fullName evidence="2">Transglutaminase superfamily protein</fullName>
    </submittedName>
</protein>
<dbReference type="InterPro" id="IPR052557">
    <property type="entry name" value="CAP/Cytokinesis_protein"/>
</dbReference>
<evidence type="ECO:0000259" key="1">
    <source>
        <dbReference type="SMART" id="SM00460"/>
    </source>
</evidence>
<dbReference type="EMBL" id="SLWB01000003">
    <property type="protein sequence ID" value="TCN70727.1"/>
    <property type="molecule type" value="Genomic_DNA"/>
</dbReference>
<name>A0A4R2EQQ5_9BACT</name>
<dbReference type="PANTHER" id="PTHR46333:SF2">
    <property type="entry name" value="CYTOKINESIS PROTEIN 3"/>
    <property type="match status" value="1"/>
</dbReference>
<sequence>MRQLAAIVGVILIGLSGYAQGNRKVDRFVHSPSVARINDADSLSALIAESFGRESDRLRAVYGWICSNIEYDVARMANPISYRGDSTVKVTLAKRKAICSGYADLFINLCKRIDIKAYYVSGYTRQDGGVVDQDHAWVAVRLKNGQWKLFDPTWGASTWQNGELVKRLSFGYFMQEPADFVKSHMPFDPMWQLLYQPITTAEFYGQKVAKDANYLFNYSDSISADQVLPEPQMYANAMRRMEWAGIGNESSARYYALLKRELAFALEAERRRLSEMWLYAFEELEKSYQTSVEMYEQLQVLKTDYASRGVSVSQLRYQSDVLLEHSKRCAEALAGLRLSEQSDLSLWRSLSQRVARMHNLIEQQHGLILQATNPNAEKGSIR</sequence>
<dbReference type="InterPro" id="IPR002931">
    <property type="entry name" value="Transglutaminase-like"/>
</dbReference>
<dbReference type="AlphaFoldDB" id="A0A4R2EQQ5"/>
<accession>A0A4R2EQQ5</accession>
<dbReference type="RefSeq" id="WP_165876993.1">
    <property type="nucleotide sequence ID" value="NZ_SLWB01000003.1"/>
</dbReference>
<feature type="domain" description="Transglutaminase-like" evidence="1">
    <location>
        <begin position="91"/>
        <end position="154"/>
    </location>
</feature>
<dbReference type="PANTHER" id="PTHR46333">
    <property type="entry name" value="CYTOKINESIS PROTEIN 3"/>
    <property type="match status" value="1"/>
</dbReference>
<organism evidence="2 3">
    <name type="scientific">Acetobacteroides hydrogenigenes</name>
    <dbReference type="NCBI Taxonomy" id="979970"/>
    <lineage>
        <taxon>Bacteria</taxon>
        <taxon>Pseudomonadati</taxon>
        <taxon>Bacteroidota</taxon>
        <taxon>Bacteroidia</taxon>
        <taxon>Bacteroidales</taxon>
        <taxon>Rikenellaceae</taxon>
        <taxon>Acetobacteroides</taxon>
    </lineage>
</organism>
<dbReference type="GO" id="GO:0005737">
    <property type="term" value="C:cytoplasm"/>
    <property type="evidence" value="ECO:0007669"/>
    <property type="project" value="TreeGrafter"/>
</dbReference>
<dbReference type="SUPFAM" id="SSF54001">
    <property type="entry name" value="Cysteine proteinases"/>
    <property type="match status" value="1"/>
</dbReference>
<dbReference type="Proteomes" id="UP000294830">
    <property type="component" value="Unassembled WGS sequence"/>
</dbReference>
<evidence type="ECO:0000313" key="3">
    <source>
        <dbReference type="Proteomes" id="UP000294830"/>
    </source>
</evidence>
<keyword evidence="3" id="KW-1185">Reference proteome</keyword>
<dbReference type="Gene3D" id="3.10.620.30">
    <property type="match status" value="1"/>
</dbReference>
<dbReference type="InterPro" id="IPR038765">
    <property type="entry name" value="Papain-like_cys_pep_sf"/>
</dbReference>
<comment type="caution">
    <text evidence="2">The sequence shown here is derived from an EMBL/GenBank/DDBJ whole genome shotgun (WGS) entry which is preliminary data.</text>
</comment>
<reference evidence="2 3" key="1">
    <citation type="submission" date="2019-03" db="EMBL/GenBank/DDBJ databases">
        <title>Genomic Encyclopedia of Archaeal and Bacterial Type Strains, Phase II (KMG-II): from individual species to whole genera.</title>
        <authorList>
            <person name="Goeker M."/>
        </authorList>
    </citation>
    <scope>NUCLEOTIDE SEQUENCE [LARGE SCALE GENOMIC DNA]</scope>
    <source>
        <strain evidence="2 3">RL-C</strain>
    </source>
</reference>
<dbReference type="Pfam" id="PF01841">
    <property type="entry name" value="Transglut_core"/>
    <property type="match status" value="1"/>
</dbReference>
<dbReference type="SMART" id="SM00460">
    <property type="entry name" value="TGc"/>
    <property type="match status" value="1"/>
</dbReference>
<evidence type="ECO:0000313" key="2">
    <source>
        <dbReference type="EMBL" id="TCN70727.1"/>
    </source>
</evidence>
<gene>
    <name evidence="2" type="ORF">CLV25_103251</name>
</gene>
<proteinExistence type="predicted"/>